<proteinExistence type="predicted"/>
<gene>
    <name evidence="2" type="ORF">RHGRI_023112</name>
</gene>
<comment type="caution">
    <text evidence="2">The sequence shown here is derived from an EMBL/GenBank/DDBJ whole genome shotgun (WGS) entry which is preliminary data.</text>
</comment>
<evidence type="ECO:0000313" key="2">
    <source>
        <dbReference type="EMBL" id="KAG5535220.1"/>
    </source>
</evidence>
<keyword evidence="3" id="KW-1185">Reference proteome</keyword>
<organism evidence="2 3">
    <name type="scientific">Rhododendron griersonianum</name>
    <dbReference type="NCBI Taxonomy" id="479676"/>
    <lineage>
        <taxon>Eukaryota</taxon>
        <taxon>Viridiplantae</taxon>
        <taxon>Streptophyta</taxon>
        <taxon>Embryophyta</taxon>
        <taxon>Tracheophyta</taxon>
        <taxon>Spermatophyta</taxon>
        <taxon>Magnoliopsida</taxon>
        <taxon>eudicotyledons</taxon>
        <taxon>Gunneridae</taxon>
        <taxon>Pentapetalae</taxon>
        <taxon>asterids</taxon>
        <taxon>Ericales</taxon>
        <taxon>Ericaceae</taxon>
        <taxon>Ericoideae</taxon>
        <taxon>Rhodoreae</taxon>
        <taxon>Rhododendron</taxon>
    </lineage>
</organism>
<dbReference type="InterPro" id="IPR029472">
    <property type="entry name" value="Copia-like_N"/>
</dbReference>
<reference evidence="2" key="1">
    <citation type="submission" date="2020-08" db="EMBL/GenBank/DDBJ databases">
        <title>Plant Genome Project.</title>
        <authorList>
            <person name="Zhang R.-G."/>
        </authorList>
    </citation>
    <scope>NUCLEOTIDE SEQUENCE</scope>
    <source>
        <strain evidence="2">WSP0</strain>
        <tissue evidence="2">Leaf</tissue>
    </source>
</reference>
<evidence type="ECO:0000259" key="1">
    <source>
        <dbReference type="Pfam" id="PF14244"/>
    </source>
</evidence>
<name>A0AAV6J7T4_9ERIC</name>
<protein>
    <recommendedName>
        <fullName evidence="1">Retrotransposon Copia-like N-terminal domain-containing protein</fullName>
    </recommendedName>
</protein>
<dbReference type="EMBL" id="JACTNZ010000008">
    <property type="protein sequence ID" value="KAG5535220.1"/>
    <property type="molecule type" value="Genomic_DNA"/>
</dbReference>
<feature type="domain" description="Retrotransposon Copia-like N-terminal" evidence="1">
    <location>
        <begin position="21"/>
        <end position="60"/>
    </location>
</feature>
<accession>A0AAV6J7T4</accession>
<dbReference type="Pfam" id="PF14244">
    <property type="entry name" value="Retrotran_gag_3"/>
    <property type="match status" value="1"/>
</dbReference>
<dbReference type="AlphaFoldDB" id="A0AAV6J7T4"/>
<sequence>MATIVVTVPPSLAFFVSNFHSLVNIRLDGCNYLLWQIEVENVMDANGFYGYLDGSIVVPPSQIRDAQGEQALNPFGVSHSLSLTHNTSICFCSSSYS</sequence>
<dbReference type="Proteomes" id="UP000823749">
    <property type="component" value="Chromosome 8"/>
</dbReference>
<evidence type="ECO:0000313" key="3">
    <source>
        <dbReference type="Proteomes" id="UP000823749"/>
    </source>
</evidence>